<evidence type="ECO:0000256" key="2">
    <source>
        <dbReference type="SAM" id="Phobius"/>
    </source>
</evidence>
<proteinExistence type="predicted"/>
<evidence type="ECO:0000256" key="1">
    <source>
        <dbReference type="SAM" id="MobiDB-lite"/>
    </source>
</evidence>
<evidence type="ECO:0000313" key="3">
    <source>
        <dbReference type="EMBL" id="RLU16066.1"/>
    </source>
</evidence>
<evidence type="ECO:0000313" key="4">
    <source>
        <dbReference type="Proteomes" id="UP000279307"/>
    </source>
</evidence>
<name>A0A3L8D752_OOCBI</name>
<comment type="caution">
    <text evidence="3">The sequence shown here is derived from an EMBL/GenBank/DDBJ whole genome shotgun (WGS) entry which is preliminary data.</text>
</comment>
<sequence>MAVTRSISIFRMDGGGSEDIRGSRRCNPRAGVRFGDRRASRGSSGVEGGSVMATRGGSGKFLLVGAVLAIQFVGAAAISSKGTLSEIQQVVKGKRFTLIRE</sequence>
<dbReference type="AlphaFoldDB" id="A0A3L8D752"/>
<organism evidence="3 4">
    <name type="scientific">Ooceraea biroi</name>
    <name type="common">Clonal raider ant</name>
    <name type="synonym">Cerapachys biroi</name>
    <dbReference type="NCBI Taxonomy" id="2015173"/>
    <lineage>
        <taxon>Eukaryota</taxon>
        <taxon>Metazoa</taxon>
        <taxon>Ecdysozoa</taxon>
        <taxon>Arthropoda</taxon>
        <taxon>Hexapoda</taxon>
        <taxon>Insecta</taxon>
        <taxon>Pterygota</taxon>
        <taxon>Neoptera</taxon>
        <taxon>Endopterygota</taxon>
        <taxon>Hymenoptera</taxon>
        <taxon>Apocrita</taxon>
        <taxon>Aculeata</taxon>
        <taxon>Formicoidea</taxon>
        <taxon>Formicidae</taxon>
        <taxon>Dorylinae</taxon>
        <taxon>Ooceraea</taxon>
    </lineage>
</organism>
<feature type="transmembrane region" description="Helical" evidence="2">
    <location>
        <begin position="61"/>
        <end position="79"/>
    </location>
</feature>
<accession>A0A3L8D752</accession>
<keyword evidence="2" id="KW-0812">Transmembrane</keyword>
<feature type="region of interest" description="Disordered" evidence="1">
    <location>
        <begin position="18"/>
        <end position="52"/>
    </location>
</feature>
<keyword evidence="2" id="KW-1133">Transmembrane helix</keyword>
<dbReference type="OrthoDB" id="10015491at2759"/>
<gene>
    <name evidence="3" type="ORF">DMN91_011824</name>
</gene>
<dbReference type="Proteomes" id="UP000279307">
    <property type="component" value="Chromosome 12"/>
</dbReference>
<reference evidence="3 4" key="1">
    <citation type="journal article" date="2018" name="Genome Res.">
        <title>The genomic architecture and molecular evolution of ant odorant receptors.</title>
        <authorList>
            <person name="McKenzie S.K."/>
            <person name="Kronauer D.J.C."/>
        </authorList>
    </citation>
    <scope>NUCLEOTIDE SEQUENCE [LARGE SCALE GENOMIC DNA]</scope>
    <source>
        <strain evidence="3">Clonal line C1</strain>
    </source>
</reference>
<protein>
    <submittedName>
        <fullName evidence="3">Uncharacterized protein</fullName>
    </submittedName>
</protein>
<keyword evidence="2" id="KW-0472">Membrane</keyword>
<dbReference type="EMBL" id="QOIP01000012">
    <property type="protein sequence ID" value="RLU16066.1"/>
    <property type="molecule type" value="Genomic_DNA"/>
</dbReference>